<feature type="transmembrane region" description="Helical" evidence="8">
    <location>
        <begin position="110"/>
        <end position="126"/>
    </location>
</feature>
<evidence type="ECO:0000256" key="3">
    <source>
        <dbReference type="ARBA" id="ARBA00022449"/>
    </source>
</evidence>
<evidence type="ECO:0000256" key="7">
    <source>
        <dbReference type="ARBA" id="ARBA00023136"/>
    </source>
</evidence>
<evidence type="ECO:0000313" key="11">
    <source>
        <dbReference type="Proteomes" id="UP000217944"/>
    </source>
</evidence>
<dbReference type="InterPro" id="IPR006153">
    <property type="entry name" value="Cation/H_exchanger_TM"/>
</dbReference>
<feature type="transmembrane region" description="Helical" evidence="8">
    <location>
        <begin position="321"/>
        <end position="342"/>
    </location>
</feature>
<dbReference type="GO" id="GO:0015297">
    <property type="term" value="F:antiporter activity"/>
    <property type="evidence" value="ECO:0007669"/>
    <property type="project" value="UniProtKB-KW"/>
</dbReference>
<evidence type="ECO:0000256" key="2">
    <source>
        <dbReference type="ARBA" id="ARBA00022448"/>
    </source>
</evidence>
<name>A0A292YIG2_9BACT</name>
<evidence type="ECO:0000313" key="10">
    <source>
        <dbReference type="EMBL" id="GAX88340.1"/>
    </source>
</evidence>
<sequence length="381" mass="43565">MHAEFTLIITISLILLFSPFISNFFRFPISAVEIILGAIFGFMGFLPENELFNLLAETGFLYLMLLAGMEINLKEMFNLEKRVFIYAVIFLLLIYILSFILVHFFHYSKFFIVIFPLVSVGLILSLQQEIGKTDWLELTMKVGVIAEVISIIVLTLLSGYFEFGLSPEFFINFSILVLVLIGLVFLFFIMRTLFWWFPEIKFYLMPGIDKYHQDVRIAISLFFIVIVLLHKIGIDVVLGAFVVGVFLKTFFEHNKSLEHKLSPFGFGFLITIFFVHVGSSLDIKLLSFKMLIDSLLIVFLMILIRILASAVFYKILKLKSILFGISLAMPLTLMIAVASLAYQNHTISSYWYNVLVVAAVLEVIIVMVGVKMLNKLIMKNG</sequence>
<dbReference type="OrthoDB" id="9793589at2"/>
<dbReference type="EMBL" id="BDME01000007">
    <property type="protein sequence ID" value="GAX88340.1"/>
    <property type="molecule type" value="Genomic_DNA"/>
</dbReference>
<dbReference type="RefSeq" id="WP_096260165.1">
    <property type="nucleotide sequence ID" value="NZ_BDME01000007.1"/>
</dbReference>
<evidence type="ECO:0000256" key="1">
    <source>
        <dbReference type="ARBA" id="ARBA00004141"/>
    </source>
</evidence>
<protein>
    <recommendedName>
        <fullName evidence="9">Cation/H+ exchanger transmembrane domain-containing protein</fullName>
    </recommendedName>
</protein>
<evidence type="ECO:0000256" key="6">
    <source>
        <dbReference type="ARBA" id="ARBA00023065"/>
    </source>
</evidence>
<keyword evidence="3" id="KW-0050">Antiport</keyword>
<proteinExistence type="predicted"/>
<feature type="domain" description="Cation/H+ exchanger transmembrane" evidence="9">
    <location>
        <begin position="13"/>
        <end position="368"/>
    </location>
</feature>
<organism evidence="10 11">
    <name type="scientific">Lebetimonas natsushimae</name>
    <dbReference type="NCBI Taxonomy" id="1936991"/>
    <lineage>
        <taxon>Bacteria</taxon>
        <taxon>Pseudomonadati</taxon>
        <taxon>Campylobacterota</taxon>
        <taxon>Epsilonproteobacteria</taxon>
        <taxon>Nautiliales</taxon>
        <taxon>Nautiliaceae</taxon>
        <taxon>Lebetimonas</taxon>
    </lineage>
</organism>
<feature type="transmembrane region" description="Helical" evidence="8">
    <location>
        <begin position="264"/>
        <end position="283"/>
    </location>
</feature>
<keyword evidence="2" id="KW-0813">Transport</keyword>
<keyword evidence="7 8" id="KW-0472">Membrane</keyword>
<feature type="transmembrane region" description="Helical" evidence="8">
    <location>
        <begin position="349"/>
        <end position="370"/>
    </location>
</feature>
<dbReference type="PANTHER" id="PTHR43562:SF1">
    <property type="entry name" value="NA(+)_H(+) ANTIPORTER YJBQ-RELATED"/>
    <property type="match status" value="1"/>
</dbReference>
<keyword evidence="4 8" id="KW-0812">Transmembrane</keyword>
<evidence type="ECO:0000256" key="8">
    <source>
        <dbReference type="SAM" id="Phobius"/>
    </source>
</evidence>
<dbReference type="GO" id="GO:0016020">
    <property type="term" value="C:membrane"/>
    <property type="evidence" value="ECO:0007669"/>
    <property type="project" value="UniProtKB-SubCell"/>
</dbReference>
<dbReference type="Proteomes" id="UP000217944">
    <property type="component" value="Unassembled WGS sequence"/>
</dbReference>
<dbReference type="InterPro" id="IPR038770">
    <property type="entry name" value="Na+/solute_symporter_sf"/>
</dbReference>
<evidence type="ECO:0000256" key="5">
    <source>
        <dbReference type="ARBA" id="ARBA00022989"/>
    </source>
</evidence>
<reference evidence="10 11" key="1">
    <citation type="journal article" date="2017" name="Syst. Appl. Microbiol.">
        <title>Lebetimonas natsushimae sp. nov., a novel strictly anaerobic, moderately thermophilic chemoautotroph isolated from a deep-sea hydrothermal vent polychaete nest in the Mid-Okinawa Trough.</title>
        <authorList>
            <person name="Nagata R."/>
            <person name="Takaki Y."/>
            <person name="Tame A."/>
            <person name="Nunoura T."/>
            <person name="Muto H."/>
            <person name="Mino S."/>
            <person name="Sawayama S."/>
            <person name="Takai K."/>
            <person name="Nakagawa S."/>
        </authorList>
    </citation>
    <scope>NUCLEOTIDE SEQUENCE [LARGE SCALE GENOMIC DNA]</scope>
    <source>
        <strain evidence="10 11">HS1857</strain>
    </source>
</reference>
<dbReference type="AlphaFoldDB" id="A0A292YIG2"/>
<comment type="subcellular location">
    <subcellularLocation>
        <location evidence="1">Membrane</location>
        <topology evidence="1">Multi-pass membrane protein</topology>
    </subcellularLocation>
</comment>
<feature type="transmembrane region" description="Helical" evidence="8">
    <location>
        <begin position="83"/>
        <end position="104"/>
    </location>
</feature>
<dbReference type="Gene3D" id="1.20.1530.20">
    <property type="match status" value="1"/>
</dbReference>
<feature type="transmembrane region" description="Helical" evidence="8">
    <location>
        <begin position="6"/>
        <end position="22"/>
    </location>
</feature>
<keyword evidence="6" id="KW-0406">Ion transport</keyword>
<feature type="transmembrane region" description="Helical" evidence="8">
    <location>
        <begin position="218"/>
        <end position="244"/>
    </location>
</feature>
<dbReference type="GO" id="GO:1902600">
    <property type="term" value="P:proton transmembrane transport"/>
    <property type="evidence" value="ECO:0007669"/>
    <property type="project" value="InterPro"/>
</dbReference>
<keyword evidence="5 8" id="KW-1133">Transmembrane helix</keyword>
<gene>
    <name evidence="10" type="ORF">LNAT_P1636</name>
</gene>
<feature type="transmembrane region" description="Helical" evidence="8">
    <location>
        <begin position="173"/>
        <end position="197"/>
    </location>
</feature>
<feature type="transmembrane region" description="Helical" evidence="8">
    <location>
        <begin position="138"/>
        <end position="161"/>
    </location>
</feature>
<evidence type="ECO:0000259" key="9">
    <source>
        <dbReference type="Pfam" id="PF00999"/>
    </source>
</evidence>
<feature type="transmembrane region" description="Helical" evidence="8">
    <location>
        <begin position="295"/>
        <end position="315"/>
    </location>
</feature>
<evidence type="ECO:0000256" key="4">
    <source>
        <dbReference type="ARBA" id="ARBA00022692"/>
    </source>
</evidence>
<feature type="transmembrane region" description="Helical" evidence="8">
    <location>
        <begin position="29"/>
        <end position="46"/>
    </location>
</feature>
<accession>A0A292YIG2</accession>
<feature type="transmembrane region" description="Helical" evidence="8">
    <location>
        <begin position="52"/>
        <end position="71"/>
    </location>
</feature>
<keyword evidence="11" id="KW-1185">Reference proteome</keyword>
<comment type="caution">
    <text evidence="10">The sequence shown here is derived from an EMBL/GenBank/DDBJ whole genome shotgun (WGS) entry which is preliminary data.</text>
</comment>
<dbReference type="Pfam" id="PF00999">
    <property type="entry name" value="Na_H_Exchanger"/>
    <property type="match status" value="1"/>
</dbReference>
<dbReference type="PANTHER" id="PTHR43562">
    <property type="entry name" value="NAPA-TYPE SODIUM/HYDROGEN ANTIPORTER"/>
    <property type="match status" value="1"/>
</dbReference>